<dbReference type="STRING" id="747089.U9V358"/>
<dbReference type="HOGENOM" id="CLU_1361040_0_0_1"/>
<dbReference type="EMBL" id="KI275671">
    <property type="protein sequence ID" value="ESA22331.1"/>
    <property type="molecule type" value="Genomic_DNA"/>
</dbReference>
<sequence length="201" mass="23273">MDDIRILVAIDFETIYSGNVIRPRSEVLEEESGEILDDTEHPRPVELFKLHQERKDNLAQMRKLIQETLKKKGRCPTVKFPQQVDFVLTISAEWPPYTTKVMRECAYKTGFEFTSHNEFTTEPEAAAFHCLSVMRNKTYNLMRIKSPYLFEPFEHQVPIIAAVPTLSMAAIVRGAITYGFNIDIVHDRILKWTHGIEVCRS</sequence>
<dbReference type="AlphaFoldDB" id="U9V358"/>
<name>U9V358_RHIID</name>
<proteinExistence type="predicted"/>
<dbReference type="PANTHER" id="PTHR14187:SF5">
    <property type="entry name" value="HEAT SHOCK 70 KDA PROTEIN 12A"/>
    <property type="match status" value="1"/>
</dbReference>
<dbReference type="PANTHER" id="PTHR14187">
    <property type="entry name" value="ALPHA KINASE/ELONGATION FACTOR 2 KINASE"/>
    <property type="match status" value="1"/>
</dbReference>
<dbReference type="VEuPathDB" id="FungiDB:RhiirFUN_004076"/>
<reference evidence="1" key="1">
    <citation type="submission" date="2013-07" db="EMBL/GenBank/DDBJ databases">
        <title>The genome of an arbuscular mycorrhizal fungus provides insights into the evolution of the oldest plant symbiosis.</title>
        <authorList>
            <consortium name="DOE Joint Genome Institute"/>
            <person name="Tisserant E."/>
            <person name="Malbreil M."/>
            <person name="Kuo A."/>
            <person name="Kohler A."/>
            <person name="Symeonidi A."/>
            <person name="Balestrini R."/>
            <person name="Charron P."/>
            <person name="Duensing N."/>
            <person name="Frei-dit-Frey N."/>
            <person name="Gianinazzi-Pearson V."/>
            <person name="Gilbert B."/>
            <person name="Handa Y."/>
            <person name="Hijri M."/>
            <person name="Kaul R."/>
            <person name="Kawaguchi M."/>
            <person name="Krajinski F."/>
            <person name="Lammers P."/>
            <person name="Lapierre D."/>
            <person name="Masclaux F.G."/>
            <person name="Murat C."/>
            <person name="Morin E."/>
            <person name="Ndikumana S."/>
            <person name="Pagni M."/>
            <person name="Petitpierre D."/>
            <person name="Requena N."/>
            <person name="Rosikiewicz P."/>
            <person name="Riley R."/>
            <person name="Saito K."/>
            <person name="San Clemente H."/>
            <person name="Shapiro H."/>
            <person name="van Tuinen D."/>
            <person name="Becard G."/>
            <person name="Bonfante P."/>
            <person name="Paszkowski U."/>
            <person name="Shachar-Hill Y."/>
            <person name="Young J.P."/>
            <person name="Sanders I.R."/>
            <person name="Henrissat B."/>
            <person name="Rensing S.A."/>
            <person name="Grigoriev I.V."/>
            <person name="Corradi N."/>
            <person name="Roux C."/>
            <person name="Martin F."/>
        </authorList>
    </citation>
    <scope>NUCLEOTIDE SEQUENCE</scope>
    <source>
        <strain evidence="1">DAOM 197198</strain>
    </source>
</reference>
<accession>U9V358</accession>
<dbReference type="Gene3D" id="3.30.420.40">
    <property type="match status" value="1"/>
</dbReference>
<organism evidence="1">
    <name type="scientific">Rhizophagus irregularis (strain DAOM 181602 / DAOM 197198 / MUCL 43194)</name>
    <name type="common">Arbuscular mycorrhizal fungus</name>
    <name type="synonym">Glomus intraradices</name>
    <dbReference type="NCBI Taxonomy" id="747089"/>
    <lineage>
        <taxon>Eukaryota</taxon>
        <taxon>Fungi</taxon>
        <taxon>Fungi incertae sedis</taxon>
        <taxon>Mucoromycota</taxon>
        <taxon>Glomeromycotina</taxon>
        <taxon>Glomeromycetes</taxon>
        <taxon>Glomerales</taxon>
        <taxon>Glomeraceae</taxon>
        <taxon>Rhizophagus</taxon>
    </lineage>
</organism>
<protein>
    <submittedName>
        <fullName evidence="1">Uncharacterized protein</fullName>
    </submittedName>
</protein>
<evidence type="ECO:0000313" key="1">
    <source>
        <dbReference type="EMBL" id="ESA22331.1"/>
    </source>
</evidence>
<gene>
    <name evidence="1" type="ORF">GLOINDRAFT_16537</name>
</gene>